<accession>A0A1I5Y7C1</accession>
<dbReference type="EMBL" id="FOXX01000002">
    <property type="protein sequence ID" value="SFQ40125.1"/>
    <property type="molecule type" value="Genomic_DNA"/>
</dbReference>
<gene>
    <name evidence="2" type="ORF">SAMN02745910_01292</name>
</gene>
<protein>
    <recommendedName>
        <fullName evidence="1">DUF4397 domain-containing protein</fullName>
    </recommendedName>
</protein>
<dbReference type="InterPro" id="IPR025510">
    <property type="entry name" value="DUF4397"/>
</dbReference>
<comment type="caution">
    <text evidence="2">The sequence shown here is derived from an EMBL/GenBank/DDBJ whole genome shotgun (WGS) entry which is preliminary data.</text>
</comment>
<dbReference type="GeneID" id="93710016"/>
<organism evidence="2 3">
    <name type="scientific">Priestia endophytica DSM 13796</name>
    <dbReference type="NCBI Taxonomy" id="1121089"/>
    <lineage>
        <taxon>Bacteria</taxon>
        <taxon>Bacillati</taxon>
        <taxon>Bacillota</taxon>
        <taxon>Bacilli</taxon>
        <taxon>Bacillales</taxon>
        <taxon>Bacillaceae</taxon>
        <taxon>Priestia</taxon>
    </lineage>
</organism>
<proteinExistence type="predicted"/>
<feature type="domain" description="DUF4397" evidence="1">
    <location>
        <begin position="59"/>
        <end position="173"/>
    </location>
</feature>
<evidence type="ECO:0000259" key="1">
    <source>
        <dbReference type="Pfam" id="PF14344"/>
    </source>
</evidence>
<evidence type="ECO:0000313" key="2">
    <source>
        <dbReference type="EMBL" id="SFQ40125.1"/>
    </source>
</evidence>
<reference evidence="2 3" key="1">
    <citation type="submission" date="2016-10" db="EMBL/GenBank/DDBJ databases">
        <authorList>
            <person name="Varghese N."/>
            <person name="Submissions S."/>
        </authorList>
    </citation>
    <scope>NUCLEOTIDE SEQUENCE [LARGE SCALE GENOMIC DNA]</scope>
    <source>
        <strain evidence="2 3">DSM 13796</strain>
    </source>
</reference>
<dbReference type="Proteomes" id="UP000182762">
    <property type="component" value="Unassembled WGS sequence"/>
</dbReference>
<keyword evidence="3" id="KW-1185">Reference proteome</keyword>
<dbReference type="Pfam" id="PF14344">
    <property type="entry name" value="DUF4397"/>
    <property type="match status" value="1"/>
</dbReference>
<sequence length="248" mass="28242">MNTKQQHYAQKAAMYDLLAQYYKYRDPSLHIAYYQKHFKYATKLSYSLSNMRSNRQGTRIRILHASPGAPSVDVYLNGRKTIPNLIFKQETDYIELREGGRYRIDLYKAGETARPLISAEKEIKKDMQYTIIAAGEPTNLSLLAIKDEHTVPKGEAKLRFIHLSPNAPSIDVAAVRGDVIFPNVSFKEVTNYLALTPMEVNIELRRSGSKEVLLKIPPLRLRPDRTYTVYGVGLVNENPPLEALVTQD</sequence>
<dbReference type="RefSeq" id="WP_172461072.1">
    <property type="nucleotide sequence ID" value="NZ_FOXX01000002.1"/>
</dbReference>
<evidence type="ECO:0000313" key="3">
    <source>
        <dbReference type="Proteomes" id="UP000182762"/>
    </source>
</evidence>
<name>A0A1I5Y7C1_9BACI</name>